<accession>A0A4Y2NTJ5</accession>
<comment type="caution">
    <text evidence="1">The sequence shown here is derived from an EMBL/GenBank/DDBJ whole genome shotgun (WGS) entry which is preliminary data.</text>
</comment>
<name>A0A4Y2NTJ5_ARAVE</name>
<dbReference type="EMBL" id="BGPR01009753">
    <property type="protein sequence ID" value="GBN42052.1"/>
    <property type="molecule type" value="Genomic_DNA"/>
</dbReference>
<proteinExistence type="predicted"/>
<reference evidence="1 2" key="1">
    <citation type="journal article" date="2019" name="Sci. Rep.">
        <title>Orb-weaving spider Araneus ventricosus genome elucidates the spidroin gene catalogue.</title>
        <authorList>
            <person name="Kono N."/>
            <person name="Nakamura H."/>
            <person name="Ohtoshi R."/>
            <person name="Moran D.A.P."/>
            <person name="Shinohara A."/>
            <person name="Yoshida Y."/>
            <person name="Fujiwara M."/>
            <person name="Mori M."/>
            <person name="Tomita M."/>
            <person name="Arakawa K."/>
        </authorList>
    </citation>
    <scope>NUCLEOTIDE SEQUENCE [LARGE SCALE GENOMIC DNA]</scope>
</reference>
<protein>
    <submittedName>
        <fullName evidence="1">Uncharacterized protein</fullName>
    </submittedName>
</protein>
<keyword evidence="2" id="KW-1185">Reference proteome</keyword>
<evidence type="ECO:0000313" key="2">
    <source>
        <dbReference type="Proteomes" id="UP000499080"/>
    </source>
</evidence>
<gene>
    <name evidence="1" type="ORF">AVEN_76334_1</name>
</gene>
<dbReference type="Proteomes" id="UP000499080">
    <property type="component" value="Unassembled WGS sequence"/>
</dbReference>
<sequence>MSQEACSADCFSWLQRWENGTDVSYLGEYRTKTIRKLGSFSRKRGIRIEEVDTLIRAIRRFSVHEIAEDLGTNRSSSYTWCPHLS</sequence>
<organism evidence="1 2">
    <name type="scientific">Araneus ventricosus</name>
    <name type="common">Orbweaver spider</name>
    <name type="synonym">Epeira ventricosa</name>
    <dbReference type="NCBI Taxonomy" id="182803"/>
    <lineage>
        <taxon>Eukaryota</taxon>
        <taxon>Metazoa</taxon>
        <taxon>Ecdysozoa</taxon>
        <taxon>Arthropoda</taxon>
        <taxon>Chelicerata</taxon>
        <taxon>Arachnida</taxon>
        <taxon>Araneae</taxon>
        <taxon>Araneomorphae</taxon>
        <taxon>Entelegynae</taxon>
        <taxon>Araneoidea</taxon>
        <taxon>Araneidae</taxon>
        <taxon>Araneus</taxon>
    </lineage>
</organism>
<evidence type="ECO:0000313" key="1">
    <source>
        <dbReference type="EMBL" id="GBN42052.1"/>
    </source>
</evidence>
<dbReference type="AlphaFoldDB" id="A0A4Y2NTJ5"/>